<comment type="caution">
    <text evidence="8">The sequence shown here is derived from an EMBL/GenBank/DDBJ whole genome shotgun (WGS) entry which is preliminary data.</text>
</comment>
<organism evidence="8 9">
    <name type="scientific">Cyclostephanos tholiformis</name>
    <dbReference type="NCBI Taxonomy" id="382380"/>
    <lineage>
        <taxon>Eukaryota</taxon>
        <taxon>Sar</taxon>
        <taxon>Stramenopiles</taxon>
        <taxon>Ochrophyta</taxon>
        <taxon>Bacillariophyta</taxon>
        <taxon>Coscinodiscophyceae</taxon>
        <taxon>Thalassiosirophycidae</taxon>
        <taxon>Stephanodiscales</taxon>
        <taxon>Stephanodiscaceae</taxon>
        <taxon>Cyclostephanos</taxon>
    </lineage>
</organism>
<evidence type="ECO:0000313" key="9">
    <source>
        <dbReference type="Proteomes" id="UP001530377"/>
    </source>
</evidence>
<keyword evidence="4" id="KW-0560">Oxidoreductase</keyword>
<evidence type="ECO:0000259" key="7">
    <source>
        <dbReference type="PROSITE" id="PS50873"/>
    </source>
</evidence>
<reference evidence="8 9" key="1">
    <citation type="submission" date="2024-10" db="EMBL/GenBank/DDBJ databases">
        <title>Updated reference genomes for cyclostephanoid diatoms.</title>
        <authorList>
            <person name="Roberts W.R."/>
            <person name="Alverson A.J."/>
        </authorList>
    </citation>
    <scope>NUCLEOTIDE SEQUENCE [LARGE SCALE GENOMIC DNA]</scope>
    <source>
        <strain evidence="8 9">AJA228-03</strain>
    </source>
</reference>
<dbReference type="EMBL" id="JALLPB020000834">
    <property type="protein sequence ID" value="KAL3806328.1"/>
    <property type="molecule type" value="Genomic_DNA"/>
</dbReference>
<accession>A0ABD3R179</accession>
<name>A0ABD3R179_9STRA</name>
<gene>
    <name evidence="8" type="ORF">ACHAXA_008797</name>
</gene>
<dbReference type="PROSITE" id="PS50873">
    <property type="entry name" value="PEROXIDASE_4"/>
    <property type="match status" value="1"/>
</dbReference>
<keyword evidence="1" id="KW-0575">Peroxidase</keyword>
<dbReference type="GO" id="GO:0046872">
    <property type="term" value="F:metal ion binding"/>
    <property type="evidence" value="ECO:0007669"/>
    <property type="project" value="UniProtKB-KW"/>
</dbReference>
<dbReference type="InterPro" id="IPR019793">
    <property type="entry name" value="Peroxidases_heam-ligand_BS"/>
</dbReference>
<sequence>MARYREIYDDVENIASSINDPHEVAHFYGTVIRLVAHDFMDHDSTDSNDPMGSDGCVDWNAKPNAGLNSVWHEGSDLFELWQNKYPDISWADFWIMAANAIIFDTSEEDESGGKLDLVDTFLWGRDDRSSCQLSDTRLPTTAGCQQVEGVFLERMGLTWRDAVALLGAHTLGQGHKMFSGHFGMWMPNVDEARIFNRQYYQELVSRSWSPRILSTNPFESDFTTSEIDDPNPKMMLNTDACLVYDIEGGPCCTRTDLFKANGESHCVTMEDTQCPVYDASNPRIEATNAVKEMLDGNDNANFYEAFREAWFKATTNGHSSLKTIAESC</sequence>
<dbReference type="GO" id="GO:0004601">
    <property type="term" value="F:peroxidase activity"/>
    <property type="evidence" value="ECO:0007669"/>
    <property type="project" value="UniProtKB-KW"/>
</dbReference>
<dbReference type="PANTHER" id="PTHR31356:SF36">
    <property type="entry name" value="L-ASCORBATE PEROXIDASE 3"/>
    <property type="match status" value="1"/>
</dbReference>
<dbReference type="SUPFAM" id="SSF48113">
    <property type="entry name" value="Heme-dependent peroxidases"/>
    <property type="match status" value="1"/>
</dbReference>
<dbReference type="PRINTS" id="PR00458">
    <property type="entry name" value="PEROXIDASE"/>
</dbReference>
<evidence type="ECO:0000256" key="6">
    <source>
        <dbReference type="RuleBase" id="RU004241"/>
    </source>
</evidence>
<evidence type="ECO:0000256" key="4">
    <source>
        <dbReference type="ARBA" id="ARBA00023002"/>
    </source>
</evidence>
<dbReference type="Pfam" id="PF00141">
    <property type="entry name" value="peroxidase"/>
    <property type="match status" value="1"/>
</dbReference>
<dbReference type="InterPro" id="IPR044831">
    <property type="entry name" value="Ccp1-like"/>
</dbReference>
<dbReference type="Proteomes" id="UP001530377">
    <property type="component" value="Unassembled WGS sequence"/>
</dbReference>
<keyword evidence="5" id="KW-0408">Iron</keyword>
<keyword evidence="2" id="KW-0349">Heme</keyword>
<feature type="domain" description="Plant heme peroxidase family profile" evidence="7">
    <location>
        <begin position="88"/>
        <end position="328"/>
    </location>
</feature>
<dbReference type="PANTHER" id="PTHR31356">
    <property type="entry name" value="THYLAKOID LUMENAL 29 KDA PROTEIN, CHLOROPLASTIC-RELATED"/>
    <property type="match status" value="1"/>
</dbReference>
<dbReference type="Gene3D" id="1.10.420.10">
    <property type="entry name" value="Peroxidase, domain 2"/>
    <property type="match status" value="1"/>
</dbReference>
<evidence type="ECO:0000256" key="2">
    <source>
        <dbReference type="ARBA" id="ARBA00022617"/>
    </source>
</evidence>
<evidence type="ECO:0000313" key="8">
    <source>
        <dbReference type="EMBL" id="KAL3806328.1"/>
    </source>
</evidence>
<dbReference type="InterPro" id="IPR002016">
    <property type="entry name" value="Haem_peroxidase"/>
</dbReference>
<evidence type="ECO:0000256" key="5">
    <source>
        <dbReference type="ARBA" id="ARBA00023004"/>
    </source>
</evidence>
<evidence type="ECO:0000256" key="1">
    <source>
        <dbReference type="ARBA" id="ARBA00022559"/>
    </source>
</evidence>
<keyword evidence="3" id="KW-0479">Metal-binding</keyword>
<dbReference type="Gene3D" id="1.10.520.10">
    <property type="match status" value="1"/>
</dbReference>
<keyword evidence="9" id="KW-1185">Reference proteome</keyword>
<dbReference type="AlphaFoldDB" id="A0ABD3R179"/>
<protein>
    <recommendedName>
        <fullName evidence="7">Plant heme peroxidase family profile domain-containing protein</fullName>
    </recommendedName>
</protein>
<comment type="similarity">
    <text evidence="6">Belongs to the peroxidase family.</text>
</comment>
<evidence type="ECO:0000256" key="3">
    <source>
        <dbReference type="ARBA" id="ARBA00022723"/>
    </source>
</evidence>
<proteinExistence type="inferred from homology"/>
<dbReference type="PROSITE" id="PS00435">
    <property type="entry name" value="PEROXIDASE_1"/>
    <property type="match status" value="1"/>
</dbReference>
<dbReference type="InterPro" id="IPR010255">
    <property type="entry name" value="Haem_peroxidase_sf"/>
</dbReference>